<organism evidence="1">
    <name type="scientific">Gongylonema pulchrum</name>
    <dbReference type="NCBI Taxonomy" id="637853"/>
    <lineage>
        <taxon>Eukaryota</taxon>
        <taxon>Metazoa</taxon>
        <taxon>Ecdysozoa</taxon>
        <taxon>Nematoda</taxon>
        <taxon>Chromadorea</taxon>
        <taxon>Rhabditida</taxon>
        <taxon>Spirurina</taxon>
        <taxon>Spiruromorpha</taxon>
        <taxon>Spiruroidea</taxon>
        <taxon>Gongylonematidae</taxon>
        <taxon>Gongylonema</taxon>
    </lineage>
</organism>
<proteinExistence type="predicted"/>
<protein>
    <submittedName>
        <fullName evidence="1">RYDR_ITPR domain-containing protein</fullName>
    </submittedName>
</protein>
<dbReference type="AlphaFoldDB" id="A0A183DM71"/>
<evidence type="ECO:0000313" key="1">
    <source>
        <dbReference type="WBParaSite" id="GPUH_0000982301-mRNA-1"/>
    </source>
</evidence>
<name>A0A183DM71_9BILA</name>
<dbReference type="WBParaSite" id="GPUH_0000982301-mRNA-1">
    <property type="protein sequence ID" value="GPUH_0000982301-mRNA-1"/>
    <property type="gene ID" value="GPUH_0000982301"/>
</dbReference>
<accession>A0A183DM71</accession>
<sequence>LIGELTVKMSERIPVMMFMRECDDWICNELMNNAQRVRRIYRFHSRALPSRVQWENVFLMNIGAHIF</sequence>
<reference evidence="1" key="1">
    <citation type="submission" date="2016-06" db="UniProtKB">
        <authorList>
            <consortium name="WormBaseParasite"/>
        </authorList>
    </citation>
    <scope>IDENTIFICATION</scope>
</reference>